<evidence type="ECO:0000313" key="2">
    <source>
        <dbReference type="Proteomes" id="UP000034954"/>
    </source>
</evidence>
<protein>
    <recommendedName>
        <fullName evidence="3">CopG family transcriptional regulator</fullName>
    </recommendedName>
</protein>
<reference evidence="1 2" key="1">
    <citation type="journal article" date="2013" name="BMC Microbiol.">
        <title>Identification of the type II cytochrome c maturation pathway in anammox bacteria by comparative genomics.</title>
        <authorList>
            <person name="Ferousi C."/>
            <person name="Speth D.R."/>
            <person name="Reimann J."/>
            <person name="Op den Camp H.J."/>
            <person name="Allen J.W."/>
            <person name="Keltjens J.T."/>
            <person name="Jetten M.S."/>
        </authorList>
    </citation>
    <scope>NUCLEOTIDE SEQUENCE [LARGE SCALE GENOMIC DNA]</scope>
    <source>
        <strain evidence="1">RU1</strain>
    </source>
</reference>
<gene>
    <name evidence="1" type="ORF">BROFUL_03430</name>
</gene>
<dbReference type="AlphaFoldDB" id="A0A0M2UPR1"/>
<accession>A0A0M2UPR1</accession>
<keyword evidence="2" id="KW-1185">Reference proteome</keyword>
<evidence type="ECO:0000313" key="1">
    <source>
        <dbReference type="EMBL" id="KKO17882.1"/>
    </source>
</evidence>
<name>A0A0M2UPR1_9BACT</name>
<sequence length="74" mass="8765">MPKLTFEIPTDIKDIIKRHEEVDWNKVVNKAIWDYAKKIKLLESLTLKSRLTENDIDDLDHEIKAALSKRYQKA</sequence>
<comment type="caution">
    <text evidence="1">The sequence shown here is derived from an EMBL/GenBank/DDBJ whole genome shotgun (WGS) entry which is preliminary data.</text>
</comment>
<dbReference type="Proteomes" id="UP000034954">
    <property type="component" value="Unassembled WGS sequence"/>
</dbReference>
<dbReference type="EMBL" id="LAQJ01000313">
    <property type="protein sequence ID" value="KKO17882.1"/>
    <property type="molecule type" value="Genomic_DNA"/>
</dbReference>
<proteinExistence type="predicted"/>
<organism evidence="1 2">
    <name type="scientific">Candidatus Brocadia fulgida</name>
    <dbReference type="NCBI Taxonomy" id="380242"/>
    <lineage>
        <taxon>Bacteria</taxon>
        <taxon>Pseudomonadati</taxon>
        <taxon>Planctomycetota</taxon>
        <taxon>Candidatus Brocadiia</taxon>
        <taxon>Candidatus Brocadiales</taxon>
        <taxon>Candidatus Brocadiaceae</taxon>
        <taxon>Candidatus Brocadia</taxon>
    </lineage>
</organism>
<evidence type="ECO:0008006" key="3">
    <source>
        <dbReference type="Google" id="ProtNLM"/>
    </source>
</evidence>